<dbReference type="EMBL" id="CADCTC010000215">
    <property type="protein sequence ID" value="CAA9283456.1"/>
    <property type="molecule type" value="Genomic_DNA"/>
</dbReference>
<feature type="region of interest" description="Disordered" evidence="1">
    <location>
        <begin position="18"/>
        <end position="38"/>
    </location>
</feature>
<gene>
    <name evidence="2" type="ORF">AVDCRST_MAG77-4004</name>
</gene>
<feature type="non-terminal residue" evidence="2">
    <location>
        <position position="38"/>
    </location>
</feature>
<protein>
    <submittedName>
        <fullName evidence="2">Uncharacterized protein</fullName>
    </submittedName>
</protein>
<proteinExistence type="predicted"/>
<sequence>WGWWQRWAVARCWRHAVQEKHPQAGVQSGQARRSGRPA</sequence>
<reference evidence="2" key="1">
    <citation type="submission" date="2020-02" db="EMBL/GenBank/DDBJ databases">
        <authorList>
            <person name="Meier V. D."/>
        </authorList>
    </citation>
    <scope>NUCLEOTIDE SEQUENCE</scope>
    <source>
        <strain evidence="2">AVDCRST_MAG77</strain>
    </source>
</reference>
<dbReference type="AlphaFoldDB" id="A0A6J4JP61"/>
<organism evidence="2">
    <name type="scientific">uncultured Chloroflexota bacterium</name>
    <dbReference type="NCBI Taxonomy" id="166587"/>
    <lineage>
        <taxon>Bacteria</taxon>
        <taxon>Bacillati</taxon>
        <taxon>Chloroflexota</taxon>
        <taxon>environmental samples</taxon>
    </lineage>
</organism>
<accession>A0A6J4JP61</accession>
<name>A0A6J4JP61_9CHLR</name>
<evidence type="ECO:0000256" key="1">
    <source>
        <dbReference type="SAM" id="MobiDB-lite"/>
    </source>
</evidence>
<feature type="non-terminal residue" evidence="2">
    <location>
        <position position="1"/>
    </location>
</feature>
<evidence type="ECO:0000313" key="2">
    <source>
        <dbReference type="EMBL" id="CAA9283456.1"/>
    </source>
</evidence>